<gene>
    <name evidence="3" type="ORF">M0811_02359</name>
</gene>
<dbReference type="EMBL" id="JAPDFW010000103">
    <property type="protein sequence ID" value="KAJ5069781.1"/>
    <property type="molecule type" value="Genomic_DNA"/>
</dbReference>
<feature type="transmembrane region" description="Helical" evidence="2">
    <location>
        <begin position="90"/>
        <end position="108"/>
    </location>
</feature>
<evidence type="ECO:0000313" key="3">
    <source>
        <dbReference type="EMBL" id="KAJ5069781.1"/>
    </source>
</evidence>
<reference evidence="3" key="1">
    <citation type="submission" date="2022-10" db="EMBL/GenBank/DDBJ databases">
        <title>Novel sulphate-reducing endosymbionts in the free-living metamonad Anaeramoeba.</title>
        <authorList>
            <person name="Jerlstrom-Hultqvist J."/>
            <person name="Cepicka I."/>
            <person name="Gallot-Lavallee L."/>
            <person name="Salas-Leiva D."/>
            <person name="Curtis B.A."/>
            <person name="Zahonova K."/>
            <person name="Pipaliya S."/>
            <person name="Dacks J."/>
            <person name="Roger A.J."/>
        </authorList>
    </citation>
    <scope>NUCLEOTIDE SEQUENCE</scope>
    <source>
        <strain evidence="3">BMAN</strain>
    </source>
</reference>
<keyword evidence="2" id="KW-1133">Transmembrane helix</keyword>
<keyword evidence="2" id="KW-0472">Membrane</keyword>
<name>A0A9Q0LBT1_ANAIG</name>
<organism evidence="3 4">
    <name type="scientific">Anaeramoeba ignava</name>
    <name type="common">Anaerobic marine amoeba</name>
    <dbReference type="NCBI Taxonomy" id="1746090"/>
    <lineage>
        <taxon>Eukaryota</taxon>
        <taxon>Metamonada</taxon>
        <taxon>Anaeramoebidae</taxon>
        <taxon>Anaeramoeba</taxon>
    </lineage>
</organism>
<feature type="transmembrane region" description="Helical" evidence="2">
    <location>
        <begin position="58"/>
        <end position="78"/>
    </location>
</feature>
<proteinExistence type="predicted"/>
<dbReference type="AlphaFoldDB" id="A0A9Q0LBT1"/>
<evidence type="ECO:0000313" key="4">
    <source>
        <dbReference type="Proteomes" id="UP001149090"/>
    </source>
</evidence>
<keyword evidence="2" id="KW-0812">Transmembrane</keyword>
<feature type="region of interest" description="Disordered" evidence="1">
    <location>
        <begin position="159"/>
        <end position="181"/>
    </location>
</feature>
<dbReference type="Proteomes" id="UP001149090">
    <property type="component" value="Unassembled WGS sequence"/>
</dbReference>
<feature type="compositionally biased region" description="Basic and acidic residues" evidence="1">
    <location>
        <begin position="359"/>
        <end position="373"/>
    </location>
</feature>
<evidence type="ECO:0000256" key="1">
    <source>
        <dbReference type="SAM" id="MobiDB-lite"/>
    </source>
</evidence>
<comment type="caution">
    <text evidence="3">The sequence shown here is derived from an EMBL/GenBank/DDBJ whole genome shotgun (WGS) entry which is preliminary data.</text>
</comment>
<feature type="transmembrane region" description="Helical" evidence="2">
    <location>
        <begin position="6"/>
        <end position="23"/>
    </location>
</feature>
<feature type="region of interest" description="Disordered" evidence="1">
    <location>
        <begin position="308"/>
        <end position="426"/>
    </location>
</feature>
<protein>
    <submittedName>
        <fullName evidence="3">Receptor expression-enhancing protein</fullName>
    </submittedName>
</protein>
<keyword evidence="4" id="KW-1185">Reference proteome</keyword>
<sequence length="426" mass="50379">MISHLFFFIFGFLIPFFYTINGKEKNPKKEFFERTLIFWIFFSLYLIFIRILDQTISSFIPFYEFILIIGNLFLLFLLTKFGAAKYLRNFLMNFLQTIDWIFFFFQMAKKSINFTKNLFSFFSSIFGSPKKMKKKSTSSQTSHKKKFIKTKIEENANQISSNTTVNNLKENDEENDETQNVNTSYQQNSNNGMDLYQENIHENNTNEIQDENVEIKNIISSLEEEKIEMKEKIPKIEAKSNIKKHEENLSESKEKILENQVKSVNPNNSTINIGEFYSPKTNSQRIIFPTDEKNGNNFPEYIVDKENIDSNLQEEKTPNKTNLIVSDEYHSPDDFESDEDSDPKSESLNQPYISPMDIEDSKSAEKIIEEEKKKKISNTTSKKRVHEKKKKKKKKRKSEKENQRKKKPKINEKKKKKKMKRNGKRI</sequence>
<feature type="transmembrane region" description="Helical" evidence="2">
    <location>
        <begin position="35"/>
        <end position="52"/>
    </location>
</feature>
<accession>A0A9Q0LBT1</accession>
<feature type="compositionally biased region" description="Basic residues" evidence="1">
    <location>
        <begin position="381"/>
        <end position="426"/>
    </location>
</feature>
<keyword evidence="3" id="KW-0675">Receptor</keyword>
<evidence type="ECO:0000256" key="2">
    <source>
        <dbReference type="SAM" id="Phobius"/>
    </source>
</evidence>
<feature type="compositionally biased region" description="Basic and acidic residues" evidence="1">
    <location>
        <begin position="308"/>
        <end position="318"/>
    </location>
</feature>